<proteinExistence type="predicted"/>
<keyword evidence="1" id="KW-1133">Transmembrane helix</keyword>
<keyword evidence="3" id="KW-1185">Reference proteome</keyword>
<evidence type="ECO:0000256" key="1">
    <source>
        <dbReference type="SAM" id="Phobius"/>
    </source>
</evidence>
<reference evidence="2 3" key="1">
    <citation type="submission" date="2017-05" db="EMBL/GenBank/DDBJ databases">
        <title>Biotechnological potential of actinobacteria isolated from South African environments.</title>
        <authorList>
            <person name="Le Roes-Hill M."/>
            <person name="Prins A."/>
            <person name="Durrell K.A."/>
        </authorList>
    </citation>
    <scope>NUCLEOTIDE SEQUENCE [LARGE SCALE GENOMIC DNA]</scope>
    <source>
        <strain evidence="2">BS2</strain>
    </source>
</reference>
<dbReference type="EMBL" id="NGFO01000007">
    <property type="protein sequence ID" value="OUC79481.1"/>
    <property type="molecule type" value="Genomic_DNA"/>
</dbReference>
<keyword evidence="1" id="KW-0472">Membrane</keyword>
<dbReference type="OrthoDB" id="9983559at2"/>
<sequence length="113" mass="11790">MGAVLALTLPSPEIETWATSSTGGGRHSDYSDLIFIFTWSGLAQLSVVVASVMGFIFGGDMQAAPPNGGDLNSLWVAVAALFFFYALAQLVTAITTISQMGTVLIAAWNAESS</sequence>
<evidence type="ECO:0000313" key="2">
    <source>
        <dbReference type="EMBL" id="OUC79481.1"/>
    </source>
</evidence>
<dbReference type="Proteomes" id="UP000194632">
    <property type="component" value="Unassembled WGS sequence"/>
</dbReference>
<evidence type="ECO:0000313" key="3">
    <source>
        <dbReference type="Proteomes" id="UP000194632"/>
    </source>
</evidence>
<organism evidence="2 3">
    <name type="scientific">Gordonia lacunae</name>
    <dbReference type="NCBI Taxonomy" id="417102"/>
    <lineage>
        <taxon>Bacteria</taxon>
        <taxon>Bacillati</taxon>
        <taxon>Actinomycetota</taxon>
        <taxon>Actinomycetes</taxon>
        <taxon>Mycobacteriales</taxon>
        <taxon>Gordoniaceae</taxon>
        <taxon>Gordonia</taxon>
    </lineage>
</organism>
<comment type="caution">
    <text evidence="2">The sequence shown here is derived from an EMBL/GenBank/DDBJ whole genome shotgun (WGS) entry which is preliminary data.</text>
</comment>
<keyword evidence="1" id="KW-0812">Transmembrane</keyword>
<protein>
    <submittedName>
        <fullName evidence="2">Uncharacterized protein</fullName>
    </submittedName>
</protein>
<name>A0A243QCN1_9ACTN</name>
<dbReference type="AlphaFoldDB" id="A0A243QCN1"/>
<feature type="transmembrane region" description="Helical" evidence="1">
    <location>
        <begin position="77"/>
        <end position="108"/>
    </location>
</feature>
<dbReference type="RefSeq" id="WP_086534895.1">
    <property type="nucleotide sequence ID" value="NZ_NGFO01000007.1"/>
</dbReference>
<gene>
    <name evidence="2" type="ORF">CA982_08525</name>
</gene>
<accession>A0A243QCN1</accession>
<feature type="transmembrane region" description="Helical" evidence="1">
    <location>
        <begin position="33"/>
        <end position="57"/>
    </location>
</feature>